<evidence type="ECO:0000256" key="2">
    <source>
        <dbReference type="PIRSR" id="PIRSR605511-1"/>
    </source>
</evidence>
<dbReference type="SUPFAM" id="SSF63829">
    <property type="entry name" value="Calcium-dependent phosphotriesterase"/>
    <property type="match status" value="1"/>
</dbReference>
<comment type="cofactor">
    <cofactor evidence="3">
        <name>Zn(2+)</name>
        <dbReference type="ChEBI" id="CHEBI:29105"/>
    </cofactor>
    <text evidence="3">Binds 1 divalent metal cation per subunit.</text>
</comment>
<dbReference type="Gene3D" id="2.120.10.30">
    <property type="entry name" value="TolB, C-terminal domain"/>
    <property type="match status" value="1"/>
</dbReference>
<dbReference type="AlphaFoldDB" id="A0A1T4XM51"/>
<proteinExistence type="inferred from homology"/>
<comment type="similarity">
    <text evidence="1">Belongs to the SMP-30/CGR1 family.</text>
</comment>
<dbReference type="GO" id="GO:0005509">
    <property type="term" value="F:calcium ion binding"/>
    <property type="evidence" value="ECO:0007669"/>
    <property type="project" value="TreeGrafter"/>
</dbReference>
<feature type="binding site" evidence="3">
    <location>
        <position position="144"/>
    </location>
    <ligand>
        <name>a divalent metal cation</name>
        <dbReference type="ChEBI" id="CHEBI:60240"/>
    </ligand>
</feature>
<evidence type="ECO:0000259" key="4">
    <source>
        <dbReference type="Pfam" id="PF08450"/>
    </source>
</evidence>
<dbReference type="Pfam" id="PF08450">
    <property type="entry name" value="SGL"/>
    <property type="match status" value="1"/>
</dbReference>
<dbReference type="GO" id="GO:0019853">
    <property type="term" value="P:L-ascorbic acid biosynthetic process"/>
    <property type="evidence" value="ECO:0007669"/>
    <property type="project" value="TreeGrafter"/>
</dbReference>
<dbReference type="InterPro" id="IPR013658">
    <property type="entry name" value="SGL"/>
</dbReference>
<dbReference type="GO" id="GO:0004341">
    <property type="term" value="F:gluconolactonase activity"/>
    <property type="evidence" value="ECO:0007669"/>
    <property type="project" value="TreeGrafter"/>
</dbReference>
<dbReference type="EMBL" id="FUYG01000003">
    <property type="protein sequence ID" value="SKA90606.1"/>
    <property type="molecule type" value="Genomic_DNA"/>
</dbReference>
<feature type="domain" description="SMP-30/Gluconolactonase/LRE-like region" evidence="4">
    <location>
        <begin position="13"/>
        <end position="249"/>
    </location>
</feature>
<dbReference type="RefSeq" id="WP_078713818.1">
    <property type="nucleotide sequence ID" value="NZ_FUYG01000003.1"/>
</dbReference>
<keyword evidence="3" id="KW-0862">Zinc</keyword>
<dbReference type="PRINTS" id="PR01790">
    <property type="entry name" value="SMP30FAMILY"/>
</dbReference>
<name>A0A1T4XM51_9MICO</name>
<dbReference type="InterPro" id="IPR011042">
    <property type="entry name" value="6-blade_b-propeller_TolB-like"/>
</dbReference>
<sequence>MLIESIPGIRTTVGESPIWDSSSRSLWFVDILEPAVLRLDEHGDLSRWATPRQVGAVALADSGTVAVALDNAFTTLHPASGDFAPPTAVGVAANAAISEGKVDRDGRFVAVSGGRDFSSAVGAIHRWEPDGSVTELDDGFILGNGLCWSVDGSIMYVADSKRGVIYAYEYGTSLGERRVFARFDDDGAFPDGATVDQDDHVWTILHGSKWLIRMAPDGREVLRIDMPSPNITSLAFGGHALDEIYVTSLDPASIPDAAASARDRTESGLLYRISGSGFVGVPETRVRRDSY</sequence>
<evidence type="ECO:0000313" key="6">
    <source>
        <dbReference type="Proteomes" id="UP000189735"/>
    </source>
</evidence>
<gene>
    <name evidence="5" type="ORF">SAMN06295879_1335</name>
</gene>
<dbReference type="PANTHER" id="PTHR10907">
    <property type="entry name" value="REGUCALCIN"/>
    <property type="match status" value="1"/>
</dbReference>
<feature type="binding site" evidence="3">
    <location>
        <position position="15"/>
    </location>
    <ligand>
        <name>a divalent metal cation</name>
        <dbReference type="ChEBI" id="CHEBI:60240"/>
    </ligand>
</feature>
<dbReference type="InterPro" id="IPR005511">
    <property type="entry name" value="SMP-30"/>
</dbReference>
<protein>
    <submittedName>
        <fullName evidence="5">Sugar lactone lactonase YvrE</fullName>
    </submittedName>
</protein>
<accession>A0A1T4XM51</accession>
<evidence type="ECO:0000313" key="5">
    <source>
        <dbReference type="EMBL" id="SKA90606.1"/>
    </source>
</evidence>
<evidence type="ECO:0000256" key="3">
    <source>
        <dbReference type="PIRSR" id="PIRSR605511-2"/>
    </source>
</evidence>
<evidence type="ECO:0000256" key="1">
    <source>
        <dbReference type="ARBA" id="ARBA00008853"/>
    </source>
</evidence>
<keyword evidence="3" id="KW-0479">Metal-binding</keyword>
<feature type="active site" description="Proton donor/acceptor" evidence="2">
    <location>
        <position position="191"/>
    </location>
</feature>
<dbReference type="PANTHER" id="PTHR10907:SF47">
    <property type="entry name" value="REGUCALCIN"/>
    <property type="match status" value="1"/>
</dbReference>
<reference evidence="6" key="1">
    <citation type="submission" date="2017-02" db="EMBL/GenBank/DDBJ databases">
        <authorList>
            <person name="Varghese N."/>
            <person name="Submissions S."/>
        </authorList>
    </citation>
    <scope>NUCLEOTIDE SEQUENCE [LARGE SCALE GENOMIC DNA]</scope>
    <source>
        <strain evidence="6">VKM Ac-2052</strain>
    </source>
</reference>
<feature type="binding site" evidence="3">
    <location>
        <position position="191"/>
    </location>
    <ligand>
        <name>a divalent metal cation</name>
        <dbReference type="ChEBI" id="CHEBI:60240"/>
    </ligand>
</feature>
<dbReference type="Proteomes" id="UP000189735">
    <property type="component" value="Unassembled WGS sequence"/>
</dbReference>
<feature type="binding site" evidence="3">
    <location>
        <position position="116"/>
    </location>
    <ligand>
        <name>substrate</name>
    </ligand>
</feature>
<organism evidence="5 6">
    <name type="scientific">Agreia bicolorata</name>
    <dbReference type="NCBI Taxonomy" id="110935"/>
    <lineage>
        <taxon>Bacteria</taxon>
        <taxon>Bacillati</taxon>
        <taxon>Actinomycetota</taxon>
        <taxon>Actinomycetes</taxon>
        <taxon>Micrococcales</taxon>
        <taxon>Microbacteriaceae</taxon>
        <taxon>Agreia</taxon>
    </lineage>
</organism>